<dbReference type="PROSITE" id="PS00108">
    <property type="entry name" value="PROTEIN_KINASE_ST"/>
    <property type="match status" value="1"/>
</dbReference>
<organism evidence="8 9">
    <name type="scientific">Lactuca virosa</name>
    <dbReference type="NCBI Taxonomy" id="75947"/>
    <lineage>
        <taxon>Eukaryota</taxon>
        <taxon>Viridiplantae</taxon>
        <taxon>Streptophyta</taxon>
        <taxon>Embryophyta</taxon>
        <taxon>Tracheophyta</taxon>
        <taxon>Spermatophyta</taxon>
        <taxon>Magnoliopsida</taxon>
        <taxon>eudicotyledons</taxon>
        <taxon>Gunneridae</taxon>
        <taxon>Pentapetalae</taxon>
        <taxon>asterids</taxon>
        <taxon>campanulids</taxon>
        <taxon>Asterales</taxon>
        <taxon>Asteraceae</taxon>
        <taxon>Cichorioideae</taxon>
        <taxon>Cichorieae</taxon>
        <taxon>Lactucinae</taxon>
        <taxon>Lactuca</taxon>
    </lineage>
</organism>
<dbReference type="GO" id="GO:0005737">
    <property type="term" value="C:cytoplasm"/>
    <property type="evidence" value="ECO:0007669"/>
    <property type="project" value="TreeGrafter"/>
</dbReference>
<dbReference type="PANTHER" id="PTHR23257">
    <property type="entry name" value="SERINE-THREONINE PROTEIN KINASE"/>
    <property type="match status" value="1"/>
</dbReference>
<reference evidence="8 9" key="1">
    <citation type="submission" date="2022-01" db="EMBL/GenBank/DDBJ databases">
        <authorList>
            <person name="Xiong W."/>
            <person name="Schranz E."/>
        </authorList>
    </citation>
    <scope>NUCLEOTIDE SEQUENCE [LARGE SCALE GENOMIC DNA]</scope>
</reference>
<dbReference type="Gene3D" id="3.10.20.90">
    <property type="entry name" value="Phosphatidylinositol 3-kinase Catalytic Subunit, Chain A, domain 1"/>
    <property type="match status" value="1"/>
</dbReference>
<dbReference type="InterPro" id="IPR008271">
    <property type="entry name" value="Ser/Thr_kinase_AS"/>
</dbReference>
<dbReference type="PRINTS" id="PR00109">
    <property type="entry name" value="TYRKINASE"/>
</dbReference>
<dbReference type="InterPro" id="IPR000719">
    <property type="entry name" value="Prot_kinase_dom"/>
</dbReference>
<dbReference type="PROSITE" id="PS00107">
    <property type="entry name" value="PROTEIN_KINASE_ATP"/>
    <property type="match status" value="1"/>
</dbReference>
<keyword evidence="5 6" id="KW-0067">ATP-binding</keyword>
<dbReference type="GO" id="GO:0004674">
    <property type="term" value="F:protein serine/threonine kinase activity"/>
    <property type="evidence" value="ECO:0007669"/>
    <property type="project" value="UniProtKB-KW"/>
</dbReference>
<evidence type="ECO:0000256" key="2">
    <source>
        <dbReference type="ARBA" id="ARBA00022679"/>
    </source>
</evidence>
<keyword evidence="3 6" id="KW-0547">Nucleotide-binding</keyword>
<keyword evidence="1" id="KW-0723">Serine/threonine-protein kinase</keyword>
<keyword evidence="9" id="KW-1185">Reference proteome</keyword>
<dbReference type="Gene3D" id="1.10.510.10">
    <property type="entry name" value="Transferase(Phosphotransferase) domain 1"/>
    <property type="match status" value="1"/>
</dbReference>
<dbReference type="GO" id="GO:0005524">
    <property type="term" value="F:ATP binding"/>
    <property type="evidence" value="ECO:0007669"/>
    <property type="project" value="UniProtKB-UniRule"/>
</dbReference>
<name>A0AAU9NU71_9ASTR</name>
<dbReference type="CDD" id="cd06410">
    <property type="entry name" value="PB1_UP2"/>
    <property type="match status" value="1"/>
</dbReference>
<dbReference type="InterPro" id="IPR000270">
    <property type="entry name" value="PB1_dom"/>
</dbReference>
<evidence type="ECO:0000259" key="7">
    <source>
        <dbReference type="PROSITE" id="PS50011"/>
    </source>
</evidence>
<evidence type="ECO:0000256" key="5">
    <source>
        <dbReference type="ARBA" id="ARBA00022840"/>
    </source>
</evidence>
<dbReference type="Proteomes" id="UP001157418">
    <property type="component" value="Unassembled WGS sequence"/>
</dbReference>
<dbReference type="GO" id="GO:0007165">
    <property type="term" value="P:signal transduction"/>
    <property type="evidence" value="ECO:0007669"/>
    <property type="project" value="TreeGrafter"/>
</dbReference>
<dbReference type="CDD" id="cd13999">
    <property type="entry name" value="STKc_MAP3K-like"/>
    <property type="match status" value="1"/>
</dbReference>
<keyword evidence="2" id="KW-0808">Transferase</keyword>
<dbReference type="AlphaFoldDB" id="A0AAU9NU71"/>
<dbReference type="FunFam" id="3.30.200.20:FF:000081">
    <property type="entry name" value="Octicosapeptide/phox/Bem1p domain kinase superfamily protein"/>
    <property type="match status" value="1"/>
</dbReference>
<dbReference type="FunFam" id="3.10.20.90:FF:000058">
    <property type="entry name" value="Octicosapeptide/phox/Bem1p domain kinase superfamily protein"/>
    <property type="match status" value="1"/>
</dbReference>
<evidence type="ECO:0000256" key="6">
    <source>
        <dbReference type="PROSITE-ProRule" id="PRU10141"/>
    </source>
</evidence>
<dbReference type="EMBL" id="CAKMRJ010005412">
    <property type="protein sequence ID" value="CAH1441362.1"/>
    <property type="molecule type" value="Genomic_DNA"/>
</dbReference>
<protein>
    <recommendedName>
        <fullName evidence="7">Protein kinase domain-containing protein</fullName>
    </recommendedName>
</protein>
<sequence>MSSVLFETMTNEISGSSGTYVYNGITRRESDLDSRIRNLSVQTGEEFSPEFIRERTPRRIIQTTKECPQQVYIKSQSSRNLLENLEDCPLEYPQDHNTYTDPYQQKKVGFHFNPNPQILYEDHPHIGLQLPVEVEKYAYSDYSSSGKMKFLCSFGGKILPRPSDGKLRYVGGETRIISIRKDLNYQELINKTSYICNHPHTIKYQLPDEDLDALISVCSNEDFHHMIDEYHELEKGSQRLRIFLINLNDLESSDSNDSSSIQYVVAVNGMKDQCARKISSKESLTLQPIEGSSLNLMKLTNQNQVIRTPVNVMTSYMPPQMPCQLNYGDRVDQQPAYGSSYHLDLTSYHANDHGNVDVQTPVNNESAIQPKKFVFPHDKSDYMVQSLMPTQHENPFFVHQEMIKETSQTSEVEFPPTIITSDFSNQYTEWSQDIRDPHQNQHNHVYPPSNNQNYVVRTESSNAIFNLSSGWHHDTSAEMGIADVYAENCVLLSSNRSGSGSISRSNYENAPHMNDVIITSPAVSSAINNDVSRFGSFVENDSVQEFPVIVEDVTDNQPPGIPSSAAVMPYVQDESSDGVLVIRNRENEIVAQSHSKDVEDEKGVKGEHHTTVAEVEAGMHGLQIIKNADLEELHELGSGTFGTVYHGKWRGTDVAIKRIKKSCFSAKKSEQERLTKDFWREAQILSRLHHPNVVALYGVVPDGPGGTLSTVTEYMVNGSLRHVLLRKDKSFDRRKRLLIMQDAAIGMEYLHWKNIVHFDLKCENLLVNLGDPHRPVCKVGDFGLSRIKRNTLVSGGVRGTLPWMAPELLNGSSTRVSEKVDVFSFGIAMWEILTGEEPYADMHCGAIIGGIVSNTLRPSIPERCDHGWKTLMEECWSYDPTDRPTFTEITHKFQIMSKRYNHAKR</sequence>
<accession>A0AAU9NU71</accession>
<feature type="domain" description="Protein kinase" evidence="7">
    <location>
        <begin position="630"/>
        <end position="894"/>
    </location>
</feature>
<dbReference type="SUPFAM" id="SSF54277">
    <property type="entry name" value="CAD &amp; PB1 domains"/>
    <property type="match status" value="1"/>
</dbReference>
<dbReference type="Pfam" id="PF07714">
    <property type="entry name" value="PK_Tyr_Ser-Thr"/>
    <property type="match status" value="1"/>
</dbReference>
<evidence type="ECO:0000256" key="4">
    <source>
        <dbReference type="ARBA" id="ARBA00022777"/>
    </source>
</evidence>
<dbReference type="SMART" id="SM00666">
    <property type="entry name" value="PB1"/>
    <property type="match status" value="1"/>
</dbReference>
<dbReference type="InterPro" id="IPR017441">
    <property type="entry name" value="Protein_kinase_ATP_BS"/>
</dbReference>
<comment type="caution">
    <text evidence="8">The sequence shown here is derived from an EMBL/GenBank/DDBJ whole genome shotgun (WGS) entry which is preliminary data.</text>
</comment>
<keyword evidence="4" id="KW-0418">Kinase</keyword>
<dbReference type="PANTHER" id="PTHR23257:SF792">
    <property type="entry name" value="PROTEIN KINASE DOMAIN-CONTAINING PROTEIN"/>
    <property type="match status" value="1"/>
</dbReference>
<dbReference type="PROSITE" id="PS50011">
    <property type="entry name" value="PROTEIN_KINASE_DOM"/>
    <property type="match status" value="1"/>
</dbReference>
<dbReference type="InterPro" id="IPR011009">
    <property type="entry name" value="Kinase-like_dom_sf"/>
</dbReference>
<dbReference type="Gene3D" id="3.30.200.20">
    <property type="entry name" value="Phosphorylase Kinase, domain 1"/>
    <property type="match status" value="1"/>
</dbReference>
<evidence type="ECO:0000313" key="8">
    <source>
        <dbReference type="EMBL" id="CAH1441362.1"/>
    </source>
</evidence>
<feature type="binding site" evidence="6">
    <location>
        <position position="668"/>
    </location>
    <ligand>
        <name>ATP</name>
        <dbReference type="ChEBI" id="CHEBI:30616"/>
    </ligand>
</feature>
<dbReference type="Pfam" id="PF00564">
    <property type="entry name" value="PB1"/>
    <property type="match status" value="1"/>
</dbReference>
<gene>
    <name evidence="8" type="ORF">LVIROSA_LOCUS27427</name>
</gene>
<evidence type="ECO:0000313" key="9">
    <source>
        <dbReference type="Proteomes" id="UP001157418"/>
    </source>
</evidence>
<evidence type="ECO:0000256" key="1">
    <source>
        <dbReference type="ARBA" id="ARBA00022527"/>
    </source>
</evidence>
<dbReference type="InterPro" id="IPR001245">
    <property type="entry name" value="Ser-Thr/Tyr_kinase_cat_dom"/>
</dbReference>
<evidence type="ECO:0000256" key="3">
    <source>
        <dbReference type="ARBA" id="ARBA00022741"/>
    </source>
</evidence>
<dbReference type="SUPFAM" id="SSF56112">
    <property type="entry name" value="Protein kinase-like (PK-like)"/>
    <property type="match status" value="1"/>
</dbReference>
<dbReference type="InterPro" id="IPR050167">
    <property type="entry name" value="Ser_Thr_protein_kinase"/>
</dbReference>
<proteinExistence type="predicted"/>
<dbReference type="SMART" id="SM00220">
    <property type="entry name" value="S_TKc"/>
    <property type="match status" value="1"/>
</dbReference>